<reference evidence="3 4" key="2">
    <citation type="submission" date="2009-02" db="EMBL/GenBank/DDBJ databases">
        <title>Draft genome sequence of Clostridium methylpentosum (DSM 5476).</title>
        <authorList>
            <person name="Sudarsanam P."/>
            <person name="Ley R."/>
            <person name="Guruge J."/>
            <person name="Turnbaugh P.J."/>
            <person name="Mahowald M."/>
            <person name="Liep D."/>
            <person name="Gordon J."/>
        </authorList>
    </citation>
    <scope>NUCLEOTIDE SEQUENCE [LARGE SCALE GENOMIC DNA]</scope>
    <source>
        <strain evidence="3 4">DSM 5476</strain>
    </source>
</reference>
<comment type="caution">
    <text evidence="3">The sequence shown here is derived from an EMBL/GenBank/DDBJ whole genome shotgun (WGS) entry which is preliminary data.</text>
</comment>
<feature type="region of interest" description="Disordered" evidence="1">
    <location>
        <begin position="1"/>
        <end position="26"/>
    </location>
</feature>
<feature type="transmembrane region" description="Helical" evidence="2">
    <location>
        <begin position="301"/>
        <end position="322"/>
    </location>
</feature>
<feature type="transmembrane region" description="Helical" evidence="2">
    <location>
        <begin position="139"/>
        <end position="167"/>
    </location>
</feature>
<dbReference type="PANTHER" id="PTHR35007:SF2">
    <property type="entry name" value="PILUS ASSEMBLE PROTEIN"/>
    <property type="match status" value="1"/>
</dbReference>
<evidence type="ECO:0000313" key="4">
    <source>
        <dbReference type="Proteomes" id="UP000003340"/>
    </source>
</evidence>
<dbReference type="EMBL" id="ACEC01000045">
    <property type="protein sequence ID" value="EEG31024.1"/>
    <property type="molecule type" value="Genomic_DNA"/>
</dbReference>
<dbReference type="PANTHER" id="PTHR35007">
    <property type="entry name" value="INTEGRAL MEMBRANE PROTEIN-RELATED"/>
    <property type="match status" value="1"/>
</dbReference>
<dbReference type="eggNOG" id="COG2064">
    <property type="taxonomic scope" value="Bacteria"/>
</dbReference>
<dbReference type="STRING" id="537013.CLOSTMETH_01331"/>
<keyword evidence="2" id="KW-0812">Transmembrane</keyword>
<evidence type="ECO:0000256" key="2">
    <source>
        <dbReference type="SAM" id="Phobius"/>
    </source>
</evidence>
<organism evidence="3 4">
    <name type="scientific">[Clostridium] methylpentosum DSM 5476</name>
    <dbReference type="NCBI Taxonomy" id="537013"/>
    <lineage>
        <taxon>Bacteria</taxon>
        <taxon>Bacillati</taxon>
        <taxon>Bacillota</taxon>
        <taxon>Clostridia</taxon>
        <taxon>Eubacteriales</taxon>
        <taxon>Oscillospiraceae</taxon>
        <taxon>Oscillospiraceae incertae sedis</taxon>
    </lineage>
</organism>
<evidence type="ECO:0000256" key="1">
    <source>
        <dbReference type="SAM" id="MobiDB-lite"/>
    </source>
</evidence>
<evidence type="ECO:0000313" key="3">
    <source>
        <dbReference type="EMBL" id="EEG31024.1"/>
    </source>
</evidence>
<reference evidence="3 4" key="1">
    <citation type="submission" date="2009-01" db="EMBL/GenBank/DDBJ databases">
        <authorList>
            <person name="Fulton L."/>
            <person name="Clifton S."/>
            <person name="Fulton B."/>
            <person name="Xu J."/>
            <person name="Minx P."/>
            <person name="Pepin K.H."/>
            <person name="Johnson M."/>
            <person name="Bhonagiri V."/>
            <person name="Nash W.E."/>
            <person name="Mardis E.R."/>
            <person name="Wilson R.K."/>
        </authorList>
    </citation>
    <scope>NUCLEOTIDE SEQUENCE [LARGE SCALE GENOMIC DNA]</scope>
    <source>
        <strain evidence="3 4">DSM 5476</strain>
    </source>
</reference>
<dbReference type="AlphaFoldDB" id="C0EBW3"/>
<sequence length="329" mass="36906">MCAGTARRRELECAGAPQSRQPQHRPQTALLQRIEVTRVLYLILLCFGTLFGLGAFFLLAGLLRLPTSASTKAVLTVTSRGKSQKGSINAVLFDMAARLSPLVHLDNYKRKKLEAQLKSAEIKMSPETYIAAAWVKAGLIALLIIPALLIFPILAPVIVFLAVAVYFKEQKRADEIVQQRREEIEAELPRFVNTIEQELRASRDVLNILKSYQRNAGHAMKRELEITIADMASGNEENALTRMESRIGSTMLSDVVRGLISVKRGDNGIMYFQMLSMTFKQLELQKLKLEAMKQPGKMRKYSFMLLGCFLLMYLGVLGYVVLEAFGDLF</sequence>
<keyword evidence="4" id="KW-1185">Reference proteome</keyword>
<gene>
    <name evidence="3" type="ORF">CLOSTMETH_01331</name>
</gene>
<dbReference type="Proteomes" id="UP000003340">
    <property type="component" value="Unassembled WGS sequence"/>
</dbReference>
<protein>
    <recommendedName>
        <fullName evidence="5">Bacterial type II secretion system domain protein F</fullName>
    </recommendedName>
</protein>
<keyword evidence="2" id="KW-1133">Transmembrane helix</keyword>
<accession>C0EBW3</accession>
<feature type="transmembrane region" description="Helical" evidence="2">
    <location>
        <begin position="39"/>
        <end position="63"/>
    </location>
</feature>
<dbReference type="HOGENOM" id="CLU_1018208_0_0_9"/>
<evidence type="ECO:0008006" key="5">
    <source>
        <dbReference type="Google" id="ProtNLM"/>
    </source>
</evidence>
<name>C0EBW3_9FIRM</name>
<proteinExistence type="predicted"/>
<keyword evidence="2" id="KW-0472">Membrane</keyword>